<comment type="subcellular location">
    <subcellularLocation>
        <location evidence="1">Lipid droplet</location>
    </subcellularLocation>
</comment>
<dbReference type="Proteomes" id="UP000783686">
    <property type="component" value="Unassembled WGS sequence"/>
</dbReference>
<keyword evidence="5" id="KW-1185">Reference proteome</keyword>
<evidence type="ECO:0000256" key="3">
    <source>
        <dbReference type="ARBA" id="ARBA00022677"/>
    </source>
</evidence>
<dbReference type="EMBL" id="CAJFDH010000001">
    <property type="protein sequence ID" value="CAD5206427.1"/>
    <property type="molecule type" value="Genomic_DNA"/>
</dbReference>
<comment type="similarity">
    <text evidence="2">Belongs to the perilipin family.</text>
</comment>
<dbReference type="Gene3D" id="1.20.120.340">
    <property type="entry name" value="Flagellar protein FliS"/>
    <property type="match status" value="1"/>
</dbReference>
<keyword evidence="3" id="KW-0551">Lipid droplet</keyword>
<dbReference type="GO" id="GO:0005811">
    <property type="term" value="C:lipid droplet"/>
    <property type="evidence" value="ECO:0007669"/>
    <property type="project" value="UniProtKB-SubCell"/>
</dbReference>
<name>A0A811JSW3_9BILA</name>
<proteinExistence type="inferred from homology"/>
<evidence type="ECO:0000256" key="2">
    <source>
        <dbReference type="ARBA" id="ARBA00006311"/>
    </source>
</evidence>
<dbReference type="InterPro" id="IPR004279">
    <property type="entry name" value="Perilipin"/>
</dbReference>
<dbReference type="Proteomes" id="UP000614601">
    <property type="component" value="Unassembled WGS sequence"/>
</dbReference>
<dbReference type="OrthoDB" id="5869556at2759"/>
<accession>A0A811JSW3</accession>
<organism evidence="4 5">
    <name type="scientific">Bursaphelenchus okinawaensis</name>
    <dbReference type="NCBI Taxonomy" id="465554"/>
    <lineage>
        <taxon>Eukaryota</taxon>
        <taxon>Metazoa</taxon>
        <taxon>Ecdysozoa</taxon>
        <taxon>Nematoda</taxon>
        <taxon>Chromadorea</taxon>
        <taxon>Rhabditida</taxon>
        <taxon>Tylenchina</taxon>
        <taxon>Tylenchomorpha</taxon>
        <taxon>Aphelenchoidea</taxon>
        <taxon>Aphelenchoididae</taxon>
        <taxon>Bursaphelenchus</taxon>
    </lineage>
</organism>
<dbReference type="SUPFAM" id="SSF109775">
    <property type="entry name" value="Mannose-6-phosphate receptor binding protein 1 (Tip47), C-terminal domain"/>
    <property type="match status" value="1"/>
</dbReference>
<evidence type="ECO:0000256" key="1">
    <source>
        <dbReference type="ARBA" id="ARBA00004502"/>
    </source>
</evidence>
<dbReference type="Pfam" id="PF03036">
    <property type="entry name" value="Perilipin"/>
    <property type="match status" value="1"/>
</dbReference>
<gene>
    <name evidence="4" type="ORF">BOKJ2_LOCUS1111</name>
</gene>
<protein>
    <submittedName>
        <fullName evidence="4">Uncharacterized protein</fullName>
    </submittedName>
</protein>
<comment type="caution">
    <text evidence="4">The sequence shown here is derived from an EMBL/GenBank/DDBJ whole genome shotgun (WGS) entry which is preliminary data.</text>
</comment>
<evidence type="ECO:0000313" key="5">
    <source>
        <dbReference type="Proteomes" id="UP000614601"/>
    </source>
</evidence>
<sequence length="385" mass="42502">MSTEAEGVDAHYAYFRSIYGQLSESPVGLRLRNLYDYTKNSNSMVQKSLDGVEVRLYDVNDSVIAPLYERYCYPATERLAKASQSSYDQGTNIYHSVKDLAQAGTTLGLGVAVVGAQIGLIVSASMTNLLLDGIILSKDVGSGVVNRTKNVEKQVEAKIFATLENCKNIAGVPVNKASEYTNSLLDVMNAFLDNFLHLPVNENENPESSIPQRIRHLTSRVSQAIVSKTVQPCQQQIAALLENLRARLTLVENLKKQRDNVRTHLMSTSLSDLYARVEKEAAEIKAQPSEVLLRSIQGCAKRLNASLSAISQKSSQTLPSSASERLHSAINYIENLDKTFEGADSIHAIRDEVIEEARQKLSELLQVAKFAPKFPKEKSVLNEDI</sequence>
<evidence type="ECO:0000313" key="4">
    <source>
        <dbReference type="EMBL" id="CAD5206427.1"/>
    </source>
</evidence>
<reference evidence="4" key="1">
    <citation type="submission" date="2020-09" db="EMBL/GenBank/DDBJ databases">
        <authorList>
            <person name="Kikuchi T."/>
        </authorList>
    </citation>
    <scope>NUCLEOTIDE SEQUENCE</scope>
    <source>
        <strain evidence="4">SH1</strain>
    </source>
</reference>
<dbReference type="EMBL" id="CAJFCW020000001">
    <property type="protein sequence ID" value="CAG9081730.1"/>
    <property type="molecule type" value="Genomic_DNA"/>
</dbReference>
<dbReference type="AlphaFoldDB" id="A0A811JSW3"/>